<proteinExistence type="inferred from homology"/>
<dbReference type="SUPFAM" id="SSF47729">
    <property type="entry name" value="IHF-like DNA-binding proteins"/>
    <property type="match status" value="1"/>
</dbReference>
<dbReference type="PRINTS" id="PR01727">
    <property type="entry name" value="DNABINDINGHU"/>
</dbReference>
<protein>
    <submittedName>
        <fullName evidence="4">DNA-binding protein HU</fullName>
    </submittedName>
</protein>
<feature type="chain" id="PRO_5040318343" evidence="3">
    <location>
        <begin position="24"/>
        <end position="196"/>
    </location>
</feature>
<dbReference type="GO" id="GO:0003677">
    <property type="term" value="F:DNA binding"/>
    <property type="evidence" value="ECO:0007669"/>
    <property type="project" value="UniProtKB-KW"/>
</dbReference>
<feature type="signal peptide" evidence="3">
    <location>
        <begin position="1"/>
        <end position="23"/>
    </location>
</feature>
<gene>
    <name evidence="4" type="ORF">SEMRO_1221_G253640.1</name>
</gene>
<dbReference type="GO" id="GO:0030527">
    <property type="term" value="F:structural constituent of chromatin"/>
    <property type="evidence" value="ECO:0007669"/>
    <property type="project" value="InterPro"/>
</dbReference>
<comment type="caution">
    <text evidence="4">The sequence shown here is derived from an EMBL/GenBank/DDBJ whole genome shotgun (WGS) entry which is preliminary data.</text>
</comment>
<evidence type="ECO:0000313" key="4">
    <source>
        <dbReference type="EMBL" id="CAB9521675.1"/>
    </source>
</evidence>
<dbReference type="Proteomes" id="UP001153069">
    <property type="component" value="Unassembled WGS sequence"/>
</dbReference>
<dbReference type="AlphaFoldDB" id="A0A9N8ENC5"/>
<organism evidence="4 5">
    <name type="scientific">Seminavis robusta</name>
    <dbReference type="NCBI Taxonomy" id="568900"/>
    <lineage>
        <taxon>Eukaryota</taxon>
        <taxon>Sar</taxon>
        <taxon>Stramenopiles</taxon>
        <taxon>Ochrophyta</taxon>
        <taxon>Bacillariophyta</taxon>
        <taxon>Bacillariophyceae</taxon>
        <taxon>Bacillariophycidae</taxon>
        <taxon>Naviculales</taxon>
        <taxon>Naviculaceae</taxon>
        <taxon>Seminavis</taxon>
    </lineage>
</organism>
<dbReference type="InterPro" id="IPR000119">
    <property type="entry name" value="Hist_DNA-bd"/>
</dbReference>
<sequence>MSFNRLFVLGVSLFLLGISLVSARRHSSAAFISSSPPVCTRKNAKDCPLVVVEPAKTAARGPRGVKGVVSLKAAAASGAGAKKKKKAKKKSAKTGTADPVENVKKAELVASIAEKTEFTKAESEMALTAVLETFAEQMALGKKITLMGFGTFQAKERAARKGRNPRTGEEIDIPAAKAPTFSASKALKNLVNGIED</sequence>
<dbReference type="Gene3D" id="4.10.520.10">
    <property type="entry name" value="IHF-like DNA-binding proteins"/>
    <property type="match status" value="1"/>
</dbReference>
<dbReference type="InterPro" id="IPR010992">
    <property type="entry name" value="IHF-like_DNA-bd_dom_sf"/>
</dbReference>
<accession>A0A9N8ENC5</accession>
<name>A0A9N8ENC5_9STRA</name>
<dbReference type="PROSITE" id="PS00045">
    <property type="entry name" value="HISTONE_LIKE"/>
    <property type="match status" value="1"/>
</dbReference>
<comment type="similarity">
    <text evidence="2">Belongs to the bacterial histone-like protein family.</text>
</comment>
<keyword evidence="5" id="KW-1185">Reference proteome</keyword>
<dbReference type="OrthoDB" id="10261135at2759"/>
<dbReference type="PANTHER" id="PTHR33175">
    <property type="entry name" value="DNA-BINDING PROTEIN HU"/>
    <property type="match status" value="1"/>
</dbReference>
<dbReference type="PANTHER" id="PTHR33175:SF3">
    <property type="entry name" value="DNA-BINDING PROTEIN HU-BETA"/>
    <property type="match status" value="1"/>
</dbReference>
<keyword evidence="1 4" id="KW-0238">DNA-binding</keyword>
<evidence type="ECO:0000313" key="5">
    <source>
        <dbReference type="Proteomes" id="UP001153069"/>
    </source>
</evidence>
<evidence type="ECO:0000256" key="3">
    <source>
        <dbReference type="SAM" id="SignalP"/>
    </source>
</evidence>
<dbReference type="EMBL" id="CAICTM010001219">
    <property type="protein sequence ID" value="CAB9521675.1"/>
    <property type="molecule type" value="Genomic_DNA"/>
</dbReference>
<reference evidence="4" key="1">
    <citation type="submission" date="2020-06" db="EMBL/GenBank/DDBJ databases">
        <authorList>
            <consortium name="Plant Systems Biology data submission"/>
        </authorList>
    </citation>
    <scope>NUCLEOTIDE SEQUENCE</scope>
    <source>
        <strain evidence="4">D6</strain>
    </source>
</reference>
<evidence type="ECO:0000256" key="2">
    <source>
        <dbReference type="RuleBase" id="RU003939"/>
    </source>
</evidence>
<dbReference type="InterPro" id="IPR020816">
    <property type="entry name" value="Histone-like_DNA-bd_CS"/>
</dbReference>
<keyword evidence="3" id="KW-0732">Signal</keyword>
<dbReference type="SMART" id="SM00411">
    <property type="entry name" value="BHL"/>
    <property type="match status" value="1"/>
</dbReference>
<dbReference type="Pfam" id="PF00216">
    <property type="entry name" value="Bac_DNA_binding"/>
    <property type="match status" value="1"/>
</dbReference>
<evidence type="ECO:0000256" key="1">
    <source>
        <dbReference type="ARBA" id="ARBA00023125"/>
    </source>
</evidence>
<dbReference type="CDD" id="cd13831">
    <property type="entry name" value="HU"/>
    <property type="match status" value="1"/>
</dbReference>